<evidence type="ECO:0000313" key="10">
    <source>
        <dbReference type="Proteomes" id="UP000199662"/>
    </source>
</evidence>
<dbReference type="EC" id="5.4.99.-" evidence="7"/>
<comment type="function">
    <text evidence="7">Responsible for synthesis of pseudouridine from uracil.</text>
</comment>
<evidence type="ECO:0000256" key="3">
    <source>
        <dbReference type="ARBA" id="ARBA00022884"/>
    </source>
</evidence>
<name>A0A1H6W466_9FIRM</name>
<protein>
    <recommendedName>
        <fullName evidence="7">Pseudouridine synthase</fullName>
        <ecNumber evidence="7">5.4.99.-</ecNumber>
    </recommendedName>
</protein>
<keyword evidence="3 6" id="KW-0694">RNA-binding</keyword>
<evidence type="ECO:0000256" key="1">
    <source>
        <dbReference type="ARBA" id="ARBA00000073"/>
    </source>
</evidence>
<evidence type="ECO:0000313" key="9">
    <source>
        <dbReference type="EMBL" id="SEJ11738.1"/>
    </source>
</evidence>
<dbReference type="GO" id="GO:0003723">
    <property type="term" value="F:RNA binding"/>
    <property type="evidence" value="ECO:0007669"/>
    <property type="project" value="UniProtKB-KW"/>
</dbReference>
<dbReference type="Proteomes" id="UP000199662">
    <property type="component" value="Unassembled WGS sequence"/>
</dbReference>
<dbReference type="GO" id="GO:0000455">
    <property type="term" value="P:enzyme-directed rRNA pseudouridine synthesis"/>
    <property type="evidence" value="ECO:0007669"/>
    <property type="project" value="UniProtKB-ARBA"/>
</dbReference>
<dbReference type="EMBL" id="FNZK01000003">
    <property type="protein sequence ID" value="SEJ11738.1"/>
    <property type="molecule type" value="Genomic_DNA"/>
</dbReference>
<dbReference type="InterPro" id="IPR006224">
    <property type="entry name" value="PsdUridine_synth_RluA-like_CS"/>
</dbReference>
<proteinExistence type="inferred from homology"/>
<dbReference type="PANTHER" id="PTHR21600:SF44">
    <property type="entry name" value="RIBOSOMAL LARGE SUBUNIT PSEUDOURIDINE SYNTHASE D"/>
    <property type="match status" value="1"/>
</dbReference>
<dbReference type="NCBIfam" id="TIGR00005">
    <property type="entry name" value="rluA_subfam"/>
    <property type="match status" value="1"/>
</dbReference>
<dbReference type="InterPro" id="IPR006225">
    <property type="entry name" value="PsdUridine_synth_RluC/D"/>
</dbReference>
<dbReference type="SUPFAM" id="SSF55120">
    <property type="entry name" value="Pseudouridine synthase"/>
    <property type="match status" value="1"/>
</dbReference>
<evidence type="ECO:0000256" key="6">
    <source>
        <dbReference type="PROSITE-ProRule" id="PRU00182"/>
    </source>
</evidence>
<feature type="active site" evidence="5">
    <location>
        <position position="139"/>
    </location>
</feature>
<dbReference type="PANTHER" id="PTHR21600">
    <property type="entry name" value="MITOCHONDRIAL RNA PSEUDOURIDINE SYNTHASE"/>
    <property type="match status" value="1"/>
</dbReference>
<dbReference type="GO" id="GO:0120159">
    <property type="term" value="F:rRNA pseudouridine synthase activity"/>
    <property type="evidence" value="ECO:0007669"/>
    <property type="project" value="UniProtKB-ARBA"/>
</dbReference>
<dbReference type="SUPFAM" id="SSF55174">
    <property type="entry name" value="Alpha-L RNA-binding motif"/>
    <property type="match status" value="1"/>
</dbReference>
<dbReference type="CDD" id="cd00165">
    <property type="entry name" value="S4"/>
    <property type="match status" value="1"/>
</dbReference>
<dbReference type="AlphaFoldDB" id="A0A1H6W466"/>
<evidence type="ECO:0000259" key="8">
    <source>
        <dbReference type="SMART" id="SM00363"/>
    </source>
</evidence>
<accession>A0A1H6W466</accession>
<dbReference type="STRING" id="84035.SAMN05660742_103224"/>
<gene>
    <name evidence="9" type="ORF">SAMN05660742_103224</name>
</gene>
<dbReference type="Gene3D" id="3.10.290.10">
    <property type="entry name" value="RNA-binding S4 domain"/>
    <property type="match status" value="1"/>
</dbReference>
<dbReference type="InterPro" id="IPR002942">
    <property type="entry name" value="S4_RNA-bd"/>
</dbReference>
<dbReference type="Pfam" id="PF00849">
    <property type="entry name" value="PseudoU_synth_2"/>
    <property type="match status" value="1"/>
</dbReference>
<dbReference type="InterPro" id="IPR006145">
    <property type="entry name" value="PsdUridine_synth_RsuA/RluA"/>
</dbReference>
<evidence type="ECO:0000256" key="4">
    <source>
        <dbReference type="ARBA" id="ARBA00023235"/>
    </source>
</evidence>
<evidence type="ECO:0000256" key="2">
    <source>
        <dbReference type="ARBA" id="ARBA00010876"/>
    </source>
</evidence>
<organism evidence="9 10">
    <name type="scientific">Propionispira arboris</name>
    <dbReference type="NCBI Taxonomy" id="84035"/>
    <lineage>
        <taxon>Bacteria</taxon>
        <taxon>Bacillati</taxon>
        <taxon>Bacillota</taxon>
        <taxon>Negativicutes</taxon>
        <taxon>Selenomonadales</taxon>
        <taxon>Selenomonadaceae</taxon>
        <taxon>Propionispira</taxon>
    </lineage>
</organism>
<sequence>MTVLMNEYEFTATTPERLDVFLAKQITDHSRSFVQKLVLDGHVTVNQKIQKSNYKLCNGDHVEVVVPEPQAISIQAEDLPLDILYEDQHIIVINKARGMVVHPASGIYSGTLVNALLAHCKDLSGINGEIRPGIVHRLDKDTSGVMIAAKDDLSHTSLAEQIKSKTAHRQYLAIVKGNIKEESGIIHGDIGRDPKDRKKMAIVVTNGKPASTKFKVLERYGDYTLVECTLMTGRTHQIRVHMTHIGHPLIGDPKYGTTKSPFKINGQALHSENLSLIHPITKEKLFFSAPIPDDMAKILIKLRTRTKNK</sequence>
<dbReference type="CDD" id="cd02869">
    <property type="entry name" value="PseudoU_synth_RluA_like"/>
    <property type="match status" value="1"/>
</dbReference>
<dbReference type="InterPro" id="IPR050188">
    <property type="entry name" value="RluA_PseudoU_synthase"/>
</dbReference>
<feature type="domain" description="RNA-binding S4" evidence="8">
    <location>
        <begin position="16"/>
        <end position="73"/>
    </location>
</feature>
<dbReference type="Gene3D" id="3.30.2350.10">
    <property type="entry name" value="Pseudouridine synthase"/>
    <property type="match status" value="1"/>
</dbReference>
<dbReference type="PROSITE" id="PS50889">
    <property type="entry name" value="S4"/>
    <property type="match status" value="1"/>
</dbReference>
<evidence type="ECO:0000256" key="5">
    <source>
        <dbReference type="PIRSR" id="PIRSR606225-1"/>
    </source>
</evidence>
<keyword evidence="10" id="KW-1185">Reference proteome</keyword>
<comment type="catalytic activity">
    <reaction evidence="1 7">
        <text>a uridine in RNA = a pseudouridine in RNA</text>
        <dbReference type="Rhea" id="RHEA:48348"/>
        <dbReference type="Rhea" id="RHEA-COMP:12068"/>
        <dbReference type="Rhea" id="RHEA-COMP:12069"/>
        <dbReference type="ChEBI" id="CHEBI:65314"/>
        <dbReference type="ChEBI" id="CHEBI:65315"/>
    </reaction>
</comment>
<dbReference type="RefSeq" id="WP_091829621.1">
    <property type="nucleotide sequence ID" value="NZ_FNZK01000003.1"/>
</dbReference>
<dbReference type="PROSITE" id="PS01129">
    <property type="entry name" value="PSI_RLU"/>
    <property type="match status" value="1"/>
</dbReference>
<dbReference type="InterPro" id="IPR020103">
    <property type="entry name" value="PsdUridine_synth_cat_dom_sf"/>
</dbReference>
<dbReference type="InterPro" id="IPR036986">
    <property type="entry name" value="S4_RNA-bd_sf"/>
</dbReference>
<dbReference type="SMART" id="SM00363">
    <property type="entry name" value="S4"/>
    <property type="match status" value="1"/>
</dbReference>
<comment type="similarity">
    <text evidence="2 7">Belongs to the pseudouridine synthase RluA family.</text>
</comment>
<evidence type="ECO:0000256" key="7">
    <source>
        <dbReference type="RuleBase" id="RU362028"/>
    </source>
</evidence>
<dbReference type="Pfam" id="PF01479">
    <property type="entry name" value="S4"/>
    <property type="match status" value="1"/>
</dbReference>
<dbReference type="FunFam" id="3.30.2350.10:FF:000006">
    <property type="entry name" value="Pseudouridine synthase"/>
    <property type="match status" value="1"/>
</dbReference>
<keyword evidence="4 7" id="KW-0413">Isomerase</keyword>
<reference evidence="9 10" key="1">
    <citation type="submission" date="2016-10" db="EMBL/GenBank/DDBJ databases">
        <authorList>
            <person name="de Groot N.N."/>
        </authorList>
    </citation>
    <scope>NUCLEOTIDE SEQUENCE [LARGE SCALE GENOMIC DNA]</scope>
    <source>
        <strain evidence="9 10">DSM 2179</strain>
    </source>
</reference>